<feature type="compositionally biased region" description="Polar residues" evidence="1">
    <location>
        <begin position="30"/>
        <end position="39"/>
    </location>
</feature>
<feature type="compositionally biased region" description="Low complexity" evidence="1">
    <location>
        <begin position="308"/>
        <end position="324"/>
    </location>
</feature>
<feature type="compositionally biased region" description="Low complexity" evidence="1">
    <location>
        <begin position="750"/>
        <end position="761"/>
    </location>
</feature>
<dbReference type="OrthoDB" id="4347at2759"/>
<feature type="region of interest" description="Disordered" evidence="1">
    <location>
        <begin position="532"/>
        <end position="563"/>
    </location>
</feature>
<dbReference type="Proteomes" id="UP000226192">
    <property type="component" value="Unassembled WGS sequence"/>
</dbReference>
<reference evidence="2 3" key="1">
    <citation type="submission" date="2017-06" db="EMBL/GenBank/DDBJ databases">
        <title>Ant-infecting Ophiocordyceps genomes reveal a high diversity of potential behavioral manipulation genes and a possible major role for enterotoxins.</title>
        <authorList>
            <person name="De Bekker C."/>
            <person name="Evans H.C."/>
            <person name="Brachmann A."/>
            <person name="Hughes D.P."/>
        </authorList>
    </citation>
    <scope>NUCLEOTIDE SEQUENCE [LARGE SCALE GENOMIC DNA]</scope>
    <source>
        <strain evidence="2 3">Map64</strain>
    </source>
</reference>
<accession>A0A2C5Y9D4</accession>
<keyword evidence="3" id="KW-1185">Reference proteome</keyword>
<dbReference type="STRING" id="1399860.A0A2C5Y9D4"/>
<evidence type="ECO:0000313" key="3">
    <source>
        <dbReference type="Proteomes" id="UP000226192"/>
    </source>
</evidence>
<dbReference type="EMBL" id="NJET01000032">
    <property type="protein sequence ID" value="PHH64326.1"/>
    <property type="molecule type" value="Genomic_DNA"/>
</dbReference>
<sequence>MQSWPDQSQNGPDSHDAWQSFTFADHNGQYDPTQQQWSPESAFAQASHDAHDGSVPEFHFDPTSHESTVFLGEQHLPGSQPPQASFHGGHGSMPFDQHQQFSHSTQDLLDPAFANIQPDLFAQSPQPQTPHQSKVDLTEAGGSMGQMAMGQAPSHAHSHPQTFSQHDFSFTQQQPGQPYSTNTPSSQYDPRHLISHQPLARQPGQTPVPQHYDATNSIHAHFSQGQAFASEQPTTPRQSAQHQYAASNQSFPASSNNQAANFQPRPHGHIAYNQFQEPQPQAPTQQSQFQQSRFVPPRQQLAYQRPGLSSSQQHLPQHRQLPQQATTGHSQISPSSGGAILDFSEFDQPPPSSGESPAKKRKISNKVPPNTIVIDSPPISVDLSDSAGKRTDEIDGLEAPVPSTEEARLLAASAKNNNLVKGRASLTKALPHIAFEGSVRLPVPKSYDKLSPLVAVPSRSGRPAVAGLGYVLPCEIQGIFTSQYRPSSEKSGLDERRVEAKQLLDTYDSSMKSLGKRRPKYTEYPHAFKEQLKADEASKNKAEKKAKKELEEERGKPIRPAVRPADPAAAAAWDVSGIVHIDESLTRTSALIAGRVQQAGELLISLRGEAHRAKLALDQAIKERKPETETSKLRHAAEQKREALYQALDAVVEHADDAVLDNLGGHQKLVLNLVNTLIASIKSSDFSSKLLKIVLELFTHLSMTRKIVDTTNFDTVRKRLEDKGDDEVKDLVRQISSKIKKFIKSTEPETATGYTGTSATSRAKSSKPALTDSSSSSQSSLEVHHY</sequence>
<feature type="region of interest" description="Disordered" evidence="1">
    <location>
        <begin position="144"/>
        <end position="163"/>
    </location>
</feature>
<gene>
    <name evidence="2" type="ORF">CDD81_4683</name>
</gene>
<feature type="compositionally biased region" description="Polar residues" evidence="1">
    <location>
        <begin position="227"/>
        <end position="261"/>
    </location>
</feature>
<name>A0A2C5Y9D4_9HYPO</name>
<feature type="region of interest" description="Disordered" evidence="1">
    <location>
        <begin position="1"/>
        <end position="55"/>
    </location>
</feature>
<protein>
    <submittedName>
        <fullName evidence="2">Uncharacterized protein</fullName>
    </submittedName>
</protein>
<evidence type="ECO:0000313" key="2">
    <source>
        <dbReference type="EMBL" id="PHH64326.1"/>
    </source>
</evidence>
<feature type="region of interest" description="Disordered" evidence="1">
    <location>
        <begin position="169"/>
        <end position="191"/>
    </location>
</feature>
<feature type="compositionally biased region" description="Basic and acidic residues" evidence="1">
    <location>
        <begin position="532"/>
        <end position="556"/>
    </location>
</feature>
<organism evidence="2 3">
    <name type="scientific">Ophiocordyceps australis</name>
    <dbReference type="NCBI Taxonomy" id="1399860"/>
    <lineage>
        <taxon>Eukaryota</taxon>
        <taxon>Fungi</taxon>
        <taxon>Dikarya</taxon>
        <taxon>Ascomycota</taxon>
        <taxon>Pezizomycotina</taxon>
        <taxon>Sordariomycetes</taxon>
        <taxon>Hypocreomycetidae</taxon>
        <taxon>Hypocreales</taxon>
        <taxon>Ophiocordycipitaceae</taxon>
        <taxon>Ophiocordyceps</taxon>
    </lineage>
</organism>
<feature type="region of interest" description="Disordered" evidence="1">
    <location>
        <begin position="748"/>
        <end position="786"/>
    </location>
</feature>
<feature type="compositionally biased region" description="Polar residues" evidence="1">
    <location>
        <begin position="325"/>
        <end position="336"/>
    </location>
</feature>
<evidence type="ECO:0000256" key="1">
    <source>
        <dbReference type="SAM" id="MobiDB-lite"/>
    </source>
</evidence>
<proteinExistence type="predicted"/>
<feature type="compositionally biased region" description="Polar residues" evidence="1">
    <location>
        <begin position="169"/>
        <end position="188"/>
    </location>
</feature>
<feature type="region of interest" description="Disordered" evidence="1">
    <location>
        <begin position="304"/>
        <end position="387"/>
    </location>
</feature>
<feature type="region of interest" description="Disordered" evidence="1">
    <location>
        <begin position="227"/>
        <end position="266"/>
    </location>
</feature>
<comment type="caution">
    <text evidence="2">The sequence shown here is derived from an EMBL/GenBank/DDBJ whole genome shotgun (WGS) entry which is preliminary data.</text>
</comment>
<dbReference type="AlphaFoldDB" id="A0A2C5Y9D4"/>
<feature type="compositionally biased region" description="Polar residues" evidence="1">
    <location>
        <begin position="1"/>
        <end position="22"/>
    </location>
</feature>